<dbReference type="OrthoDB" id="9794863at2"/>
<dbReference type="NCBIfam" id="NF004078">
    <property type="entry name" value="PRK05583.1"/>
    <property type="match status" value="1"/>
</dbReference>
<keyword evidence="2" id="KW-0689">Ribosomal protein</keyword>
<dbReference type="AlphaFoldDB" id="A0A140L5G9"/>
<evidence type="ECO:0000313" key="3">
    <source>
        <dbReference type="Proteomes" id="UP000070456"/>
    </source>
</evidence>
<organism evidence="2 3">
    <name type="scientific">Thermotalea metallivorans</name>
    <dbReference type="NCBI Taxonomy" id="520762"/>
    <lineage>
        <taxon>Bacteria</taxon>
        <taxon>Bacillati</taxon>
        <taxon>Bacillota</taxon>
        <taxon>Clostridia</taxon>
        <taxon>Peptostreptococcales</taxon>
        <taxon>Thermotaleaceae</taxon>
        <taxon>Thermotalea</taxon>
    </lineage>
</organism>
<proteinExistence type="predicted"/>
<evidence type="ECO:0000313" key="2">
    <source>
        <dbReference type="EMBL" id="KXG75794.1"/>
    </source>
</evidence>
<dbReference type="InterPro" id="IPR029064">
    <property type="entry name" value="Ribosomal_eL30-like_sf"/>
</dbReference>
<dbReference type="EMBL" id="LOEE01000031">
    <property type="protein sequence ID" value="KXG75794.1"/>
    <property type="molecule type" value="Genomic_DNA"/>
</dbReference>
<dbReference type="Proteomes" id="UP000070456">
    <property type="component" value="Unassembled WGS sequence"/>
</dbReference>
<reference evidence="2 3" key="1">
    <citation type="submission" date="2015-12" db="EMBL/GenBank/DDBJ databases">
        <title>Draft genome sequence of the thermoanaerobe Thermotalea metallivorans, an isolate from the runoff channel of the Great Artesian Basin, Australia.</title>
        <authorList>
            <person name="Patel B.K."/>
        </authorList>
    </citation>
    <scope>NUCLEOTIDE SEQUENCE [LARGE SCALE GENOMIC DNA]</scope>
    <source>
        <strain evidence="2 3">B2-1</strain>
    </source>
</reference>
<protein>
    <submittedName>
        <fullName evidence="2">Putative ribosomal protein YlxQ</fullName>
    </submittedName>
</protein>
<keyword evidence="2" id="KW-0687">Ribonucleoprotein</keyword>
<name>A0A140L5G9_9FIRM</name>
<dbReference type="SUPFAM" id="SSF55315">
    <property type="entry name" value="L30e-like"/>
    <property type="match status" value="1"/>
</dbReference>
<dbReference type="RefSeq" id="WP_068556142.1">
    <property type="nucleotide sequence ID" value="NZ_LOEE01000031.1"/>
</dbReference>
<dbReference type="Pfam" id="PF01248">
    <property type="entry name" value="Ribosomal_L7Ae"/>
    <property type="match status" value="1"/>
</dbReference>
<evidence type="ECO:0000259" key="1">
    <source>
        <dbReference type="Pfam" id="PF01248"/>
    </source>
</evidence>
<dbReference type="InterPro" id="IPR004038">
    <property type="entry name" value="Ribosomal_eL8/eL30/eS12/Gad45"/>
</dbReference>
<gene>
    <name evidence="2" type="primary">rplGA</name>
    <name evidence="2" type="ORF">AN619_15480</name>
</gene>
<sequence>MDKKILSFLGLAQRSGNLVTGEDTCQHYIKKGNIYLVVIAEDASENTKKKFQDMCKYRNIRCVIYGKREDLSHAVGKLNRAVYGMKDAAFAKKIYDLIRESMGDSNSLGGE</sequence>
<dbReference type="GO" id="GO:0005840">
    <property type="term" value="C:ribosome"/>
    <property type="evidence" value="ECO:0007669"/>
    <property type="project" value="UniProtKB-KW"/>
</dbReference>
<dbReference type="Gene3D" id="3.30.1330.30">
    <property type="match status" value="1"/>
</dbReference>
<comment type="caution">
    <text evidence="2">The sequence shown here is derived from an EMBL/GenBank/DDBJ whole genome shotgun (WGS) entry which is preliminary data.</text>
</comment>
<dbReference type="STRING" id="520762.AN619_15480"/>
<keyword evidence="3" id="KW-1185">Reference proteome</keyword>
<feature type="domain" description="Ribosomal protein eL8/eL30/eS12/Gadd45" evidence="1">
    <location>
        <begin position="4"/>
        <end position="86"/>
    </location>
</feature>
<accession>A0A140L5G9</accession>